<gene>
    <name evidence="1" type="ORF">F2P81_019467</name>
</gene>
<dbReference type="Proteomes" id="UP000438429">
    <property type="component" value="Unassembled WGS sequence"/>
</dbReference>
<proteinExistence type="predicted"/>
<sequence length="136" mass="15032">MCTIATGCLVEIDKNQSGGWMLVSSFPNISGSFCPDSSLKLNPTFSKSIQTKSGPANVCRVLKDWLIQLRSEQRQNTWGCDHAKVLTIKMKSFEAITAHQEGNMKVSEPNFTALSPIDVVAKTQNGDQIWMQVENP</sequence>
<evidence type="ECO:0000313" key="2">
    <source>
        <dbReference type="Proteomes" id="UP000438429"/>
    </source>
</evidence>
<reference evidence="1 2" key="1">
    <citation type="submission" date="2019-06" db="EMBL/GenBank/DDBJ databases">
        <title>Draft genomes of female and male turbot (Scophthalmus maximus).</title>
        <authorList>
            <person name="Xu H."/>
            <person name="Xu X.-W."/>
            <person name="Shao C."/>
            <person name="Chen S."/>
        </authorList>
    </citation>
    <scope>NUCLEOTIDE SEQUENCE [LARGE SCALE GENOMIC DNA]</scope>
    <source>
        <strain evidence="1">Ysfricsl-2016a</strain>
        <tissue evidence="1">Blood</tissue>
    </source>
</reference>
<evidence type="ECO:0000313" key="1">
    <source>
        <dbReference type="EMBL" id="KAF0028380.1"/>
    </source>
</evidence>
<dbReference type="EMBL" id="VEVO01000017">
    <property type="protein sequence ID" value="KAF0028380.1"/>
    <property type="molecule type" value="Genomic_DNA"/>
</dbReference>
<protein>
    <submittedName>
        <fullName evidence="1">Uncharacterized protein</fullName>
    </submittedName>
</protein>
<dbReference type="AlphaFoldDB" id="A0A6A4S9S3"/>
<organism evidence="1 2">
    <name type="scientific">Scophthalmus maximus</name>
    <name type="common">Turbot</name>
    <name type="synonym">Psetta maxima</name>
    <dbReference type="NCBI Taxonomy" id="52904"/>
    <lineage>
        <taxon>Eukaryota</taxon>
        <taxon>Metazoa</taxon>
        <taxon>Chordata</taxon>
        <taxon>Craniata</taxon>
        <taxon>Vertebrata</taxon>
        <taxon>Euteleostomi</taxon>
        <taxon>Actinopterygii</taxon>
        <taxon>Neopterygii</taxon>
        <taxon>Teleostei</taxon>
        <taxon>Neoteleostei</taxon>
        <taxon>Acanthomorphata</taxon>
        <taxon>Carangaria</taxon>
        <taxon>Pleuronectiformes</taxon>
        <taxon>Pleuronectoidei</taxon>
        <taxon>Scophthalmidae</taxon>
        <taxon>Scophthalmus</taxon>
    </lineage>
</organism>
<name>A0A6A4S9S3_SCOMX</name>
<accession>A0A6A4S9S3</accession>
<comment type="caution">
    <text evidence="1">The sequence shown here is derived from an EMBL/GenBank/DDBJ whole genome shotgun (WGS) entry which is preliminary data.</text>
</comment>